<proteinExistence type="inferred from homology"/>
<gene>
    <name evidence="13" type="ORF">BD289DRAFT_359005</name>
</gene>
<dbReference type="FunCoup" id="A0A2T3AM64">
    <property type="interactions" value="719"/>
</dbReference>
<feature type="compositionally biased region" description="Low complexity" evidence="11">
    <location>
        <begin position="504"/>
        <end position="514"/>
    </location>
</feature>
<feature type="compositionally biased region" description="Low complexity" evidence="11">
    <location>
        <begin position="824"/>
        <end position="833"/>
    </location>
</feature>
<accession>A0A2T3AM64</accession>
<dbReference type="FunFam" id="3.30.1610.10:FF:000003">
    <property type="entry name" value="Nucleoporin SONB, putative"/>
    <property type="match status" value="1"/>
</dbReference>
<dbReference type="GO" id="GO:0003723">
    <property type="term" value="F:RNA binding"/>
    <property type="evidence" value="ECO:0007669"/>
    <property type="project" value="TreeGrafter"/>
</dbReference>
<evidence type="ECO:0000259" key="12">
    <source>
        <dbReference type="PROSITE" id="PS51434"/>
    </source>
</evidence>
<dbReference type="GO" id="GO:0044614">
    <property type="term" value="C:nuclear pore cytoplasmic filaments"/>
    <property type="evidence" value="ECO:0007669"/>
    <property type="project" value="TreeGrafter"/>
</dbReference>
<dbReference type="InterPro" id="IPR036903">
    <property type="entry name" value="Nup98_auto-Pept-S59_dom_sf"/>
</dbReference>
<keyword evidence="14" id="KW-1185">Reference proteome</keyword>
<comment type="similarity">
    <text evidence="2">Belongs to the nucleoporin GLFG family.</text>
</comment>
<evidence type="ECO:0000313" key="14">
    <source>
        <dbReference type="Proteomes" id="UP000241462"/>
    </source>
</evidence>
<keyword evidence="5" id="KW-0068">Autocatalytic cleavage</keyword>
<dbReference type="Proteomes" id="UP000241462">
    <property type="component" value="Unassembled WGS sequence"/>
</dbReference>
<dbReference type="InterPro" id="IPR025574">
    <property type="entry name" value="Nucleoporin_FG_rpt"/>
</dbReference>
<protein>
    <submittedName>
        <fullName evidence="13">Nuclear protein 96-domain-containing protein</fullName>
    </submittedName>
</protein>
<keyword evidence="4" id="KW-0677">Repeat</keyword>
<dbReference type="PANTHER" id="PTHR23198">
    <property type="entry name" value="NUCLEOPORIN"/>
    <property type="match status" value="1"/>
</dbReference>
<dbReference type="GO" id="GO:0000973">
    <property type="term" value="P:post-transcriptional tethering of RNA polymerase II gene DNA at nuclear periphery"/>
    <property type="evidence" value="ECO:0007669"/>
    <property type="project" value="TreeGrafter"/>
</dbReference>
<dbReference type="GO" id="GO:0034398">
    <property type="term" value="P:telomere tethering at nuclear periphery"/>
    <property type="evidence" value="ECO:0007669"/>
    <property type="project" value="TreeGrafter"/>
</dbReference>
<feature type="region of interest" description="Disordered" evidence="11">
    <location>
        <begin position="879"/>
        <end position="898"/>
    </location>
</feature>
<evidence type="ECO:0000256" key="10">
    <source>
        <dbReference type="ARBA" id="ARBA00023242"/>
    </source>
</evidence>
<keyword evidence="9" id="KW-0906">Nuclear pore complex</keyword>
<feature type="region of interest" description="Disordered" evidence="11">
    <location>
        <begin position="799"/>
        <end position="862"/>
    </location>
</feature>
<evidence type="ECO:0000256" key="1">
    <source>
        <dbReference type="ARBA" id="ARBA00004567"/>
    </source>
</evidence>
<dbReference type="Gene3D" id="3.30.1610.10">
    <property type="entry name" value="Peptidase S59, nucleoporin"/>
    <property type="match status" value="1"/>
</dbReference>
<dbReference type="Pfam" id="PF04096">
    <property type="entry name" value="Nucleoporin2"/>
    <property type="match status" value="1"/>
</dbReference>
<dbReference type="SUPFAM" id="SSF82215">
    <property type="entry name" value="C-terminal autoproteolytic domain of nucleoporin nup98"/>
    <property type="match status" value="1"/>
</dbReference>
<feature type="compositionally biased region" description="Gly residues" evidence="11">
    <location>
        <begin position="539"/>
        <end position="551"/>
    </location>
</feature>
<dbReference type="GO" id="GO:0006606">
    <property type="term" value="P:protein import into nucleus"/>
    <property type="evidence" value="ECO:0007669"/>
    <property type="project" value="TreeGrafter"/>
</dbReference>
<evidence type="ECO:0000256" key="2">
    <source>
        <dbReference type="ARBA" id="ARBA00008926"/>
    </source>
</evidence>
<dbReference type="PROSITE" id="PS51434">
    <property type="entry name" value="NUP_C"/>
    <property type="match status" value="1"/>
</dbReference>
<evidence type="ECO:0000256" key="7">
    <source>
        <dbReference type="ARBA" id="ARBA00022927"/>
    </source>
</evidence>
<evidence type="ECO:0000256" key="9">
    <source>
        <dbReference type="ARBA" id="ARBA00023132"/>
    </source>
</evidence>
<dbReference type="FunFam" id="1.10.10.2360:FF:000001">
    <property type="entry name" value="Nuclear pore complex protein Nup98-Nup96"/>
    <property type="match status" value="1"/>
</dbReference>
<dbReference type="GO" id="GO:0017056">
    <property type="term" value="F:structural constituent of nuclear pore"/>
    <property type="evidence" value="ECO:0007669"/>
    <property type="project" value="InterPro"/>
</dbReference>
<feature type="compositionally biased region" description="Polar residues" evidence="11">
    <location>
        <begin position="458"/>
        <end position="472"/>
    </location>
</feature>
<dbReference type="InterPro" id="IPR037665">
    <property type="entry name" value="Nucleoporin_S59-like"/>
</dbReference>
<dbReference type="GO" id="GO:0006405">
    <property type="term" value="P:RNA export from nucleus"/>
    <property type="evidence" value="ECO:0007669"/>
    <property type="project" value="TreeGrafter"/>
</dbReference>
<keyword evidence="3" id="KW-0813">Transport</keyword>
<feature type="compositionally biased region" description="Gly residues" evidence="11">
    <location>
        <begin position="420"/>
        <end position="441"/>
    </location>
</feature>
<feature type="compositionally biased region" description="Low complexity" evidence="11">
    <location>
        <begin position="580"/>
        <end position="594"/>
    </location>
</feature>
<keyword evidence="6" id="KW-0509">mRNA transport</keyword>
<keyword evidence="8" id="KW-0811">Translocation</keyword>
<feature type="domain" description="Peptidase S59" evidence="12">
    <location>
        <begin position="897"/>
        <end position="1039"/>
    </location>
</feature>
<feature type="region of interest" description="Disordered" evidence="11">
    <location>
        <begin position="1050"/>
        <end position="1099"/>
    </location>
</feature>
<dbReference type="STRING" id="2025994.A0A2T3AM64"/>
<evidence type="ECO:0000313" key="13">
    <source>
        <dbReference type="EMBL" id="PSS03466.1"/>
    </source>
</evidence>
<feature type="compositionally biased region" description="Polar residues" evidence="11">
    <location>
        <begin position="479"/>
        <end position="488"/>
    </location>
</feature>
<feature type="region of interest" description="Disordered" evidence="11">
    <location>
        <begin position="402"/>
        <end position="608"/>
    </location>
</feature>
<dbReference type="GO" id="GO:0008139">
    <property type="term" value="F:nuclear localization sequence binding"/>
    <property type="evidence" value="ECO:0007669"/>
    <property type="project" value="TreeGrafter"/>
</dbReference>
<dbReference type="OrthoDB" id="3797628at2759"/>
<keyword evidence="10" id="KW-0539">Nucleus</keyword>
<dbReference type="Gene3D" id="1.25.40.690">
    <property type="match status" value="1"/>
</dbReference>
<dbReference type="GO" id="GO:0051028">
    <property type="term" value="P:mRNA transport"/>
    <property type="evidence" value="ECO:0007669"/>
    <property type="project" value="UniProtKB-KW"/>
</dbReference>
<dbReference type="EMBL" id="KZ678375">
    <property type="protein sequence ID" value="PSS03466.1"/>
    <property type="molecule type" value="Genomic_DNA"/>
</dbReference>
<dbReference type="PANTHER" id="PTHR23198:SF6">
    <property type="entry name" value="NUCLEAR PORE COMPLEX PROTEIN NUP98-NUP96"/>
    <property type="match status" value="1"/>
</dbReference>
<feature type="region of interest" description="Disordered" evidence="11">
    <location>
        <begin position="181"/>
        <end position="208"/>
    </location>
</feature>
<keyword evidence="7" id="KW-0653">Protein transport</keyword>
<dbReference type="InterPro" id="IPR007230">
    <property type="entry name" value="Nup98_auto-Pept-S59_dom"/>
</dbReference>
<evidence type="ECO:0000256" key="3">
    <source>
        <dbReference type="ARBA" id="ARBA00022448"/>
    </source>
</evidence>
<comment type="subcellular location">
    <subcellularLocation>
        <location evidence="1">Nucleus</location>
        <location evidence="1">Nuclear pore complex</location>
    </subcellularLocation>
</comment>
<reference evidence="13 14" key="1">
    <citation type="journal article" date="2018" name="Mycol. Prog.">
        <title>Coniella lustricola, a new species from submerged detritus.</title>
        <authorList>
            <person name="Raudabaugh D.B."/>
            <person name="Iturriaga T."/>
            <person name="Carver A."/>
            <person name="Mondo S."/>
            <person name="Pangilinan J."/>
            <person name="Lipzen A."/>
            <person name="He G."/>
            <person name="Amirebrahimi M."/>
            <person name="Grigoriev I.V."/>
            <person name="Miller A.N."/>
        </authorList>
    </citation>
    <scope>NUCLEOTIDE SEQUENCE [LARGE SCALE GENOMIC DNA]</scope>
    <source>
        <strain evidence="13 14">B22-T-1</strain>
    </source>
</reference>
<organism evidence="13 14">
    <name type="scientific">Coniella lustricola</name>
    <dbReference type="NCBI Taxonomy" id="2025994"/>
    <lineage>
        <taxon>Eukaryota</taxon>
        <taxon>Fungi</taxon>
        <taxon>Dikarya</taxon>
        <taxon>Ascomycota</taxon>
        <taxon>Pezizomycotina</taxon>
        <taxon>Sordariomycetes</taxon>
        <taxon>Sordariomycetidae</taxon>
        <taxon>Diaporthales</taxon>
        <taxon>Schizoparmaceae</taxon>
        <taxon>Coniella</taxon>
    </lineage>
</organism>
<name>A0A2T3AM64_9PEZI</name>
<dbReference type="Pfam" id="PF13634">
    <property type="entry name" value="Nucleoporin_FG"/>
    <property type="match status" value="2"/>
</dbReference>
<feature type="compositionally biased region" description="Acidic residues" evidence="11">
    <location>
        <begin position="1080"/>
        <end position="1089"/>
    </location>
</feature>
<evidence type="ECO:0000256" key="6">
    <source>
        <dbReference type="ARBA" id="ARBA00022816"/>
    </source>
</evidence>
<dbReference type="InParanoid" id="A0A2T3AM64"/>
<evidence type="ECO:0000256" key="5">
    <source>
        <dbReference type="ARBA" id="ARBA00022813"/>
    </source>
</evidence>
<dbReference type="Pfam" id="PF12110">
    <property type="entry name" value="Nup96"/>
    <property type="match status" value="1"/>
</dbReference>
<dbReference type="Gene3D" id="1.10.10.2360">
    <property type="match status" value="1"/>
</dbReference>
<evidence type="ECO:0000256" key="4">
    <source>
        <dbReference type="ARBA" id="ARBA00022737"/>
    </source>
</evidence>
<evidence type="ECO:0000256" key="11">
    <source>
        <dbReference type="SAM" id="MobiDB-lite"/>
    </source>
</evidence>
<feature type="compositionally biased region" description="Low complexity" evidence="11">
    <location>
        <begin position="880"/>
        <end position="895"/>
    </location>
</feature>
<dbReference type="InterPro" id="IPR021967">
    <property type="entry name" value="Nup98_C"/>
</dbReference>
<evidence type="ECO:0000256" key="8">
    <source>
        <dbReference type="ARBA" id="ARBA00023010"/>
    </source>
</evidence>
<sequence>MSFGGFGGFGQQNSSSNTGGFGGFGANTNNTTTSAFGQSSTPAFGSANANTGGGLFGGGSSGAGAGGFGSSTGGFGSTSNNAFGANKPAFGAAPATSSGGLFGSAPSTTTSGFGSGGFGGNTTSTTGFGGGGGNTMFGANKPAFGAANTSATGSSGLFGSSSSTPFGGGAGTGFGAAATSALGGAVPDPPGTGVAPFQPYQEKEGTSNAQNSFQSILFQDPYKKYSHEELRLVDYAQGRQFGNGPSGAAGAFGTTSGFGGNTAFGTQAQSTGFGGNTNSTGLFGSNANQQPASTGFGGGAANTTNNTFGGGGGLFGQPKPASTGLFGSTPAAQPAQSSGLFGGGSATGGFGNTGTTNAFGATSSNTGTGLFGNNNQQQQAKPAGNAFGGGGFGTTTGNAFGNTGSNAFGSQPANSNPSGGLFGGGAQSQSNTGGGLFGGGNTQQTNQTSGFGTGFGAQPQSSGSNLFGNQPKTGGGLFGSNTTAQPSTGTGGLFGSNTTSSPFGQQNNTAQQTGGLFGNKPAAPTTGGLFGNVQQQQGQTGGLFGGLGGGQAQQPATNSLFGGATQAKPSLFGAPQQSSGTGLFGQQPQQQQSGGLFGGGATAQQPQQNSMLGSSFFNTTQNAQSTPQALTASISDVNAFGTPSLFAGLGSNEIHNPGPLATPLSSNNKGARKGGALPMWKLNPGSGSKFVTPVKRGFGFSYSTYGSPATPSSNGTTAGAFGQSLLGGSNLNRSANKALASSTLRKTINTDDSILSPGSFTSSIGPRAYGSGRLNKLTVDKSLRVDLFTPISKDKAADAAIEHPRKLPKRVSFDTSNMEPAHGSPSIGSSSQSTPDLGYIRSPNGSSSALNGAVSRSPMGTPEMEQIRGNELAIVPEEQSVASSPTASAAGASSKEAGKYWMSPEREELLKMNRVQLSQVADFTVGRDNVGHVKFLVPVDLTNIDIDKIIGEIVILDTRSCTVYPDNIKKAPVGKGLNVPSEISLLYSWPRNMDKRTGLPIKDGRYLDKHIRKLQSSPDTTFVSYNPEDGNWTFTVEHFTTYGLDYDDDDTDGEMLGDNAVDDIPMPSPSKSSHERDETSPSEEMEEETPELRRKRRALPGAFDYTGAISEDDDEADDINQQSFLSDRSAGFASQAIISHDDDGMDAEHALAKDQAPGAYLGQHQAAEPEFDSPYHGSMTEYQEMPGGIMRARLQAINRAHMPLKVQVADGDDWTDMLQKTINHQKRDRAALKAMNEEASYESLKESIRGLDQSSISPQAVSDGRGFATSIDLMNSLFEKPKALARSAAPATIPTSGFKWQYKRSDQADKDDLDADDKAFHDTLRPSWGPDGTLVVAAAPKVLSRSSRRAFEKDGILSMSRLNAVSQTRDIRFAKFANESSAKALANQISLTSINVVDNVPTVGLGSVDSLTAFFHGHDLQNPSNSHEKMVWELASILFDQVLDAQGSLVPPSELRQARRHNLSKFWQNVVEEAATRDVGLAHTAEDKAVAALSGHRISDACKYLLDGKDFRLATLVSLIGTSDQLMQDMREQVREWRESNVFSEFTDPLRAIYELLGGNACVVEGKKGAMENRMGSFVISDKFGMDWKRSFGLRLWYAIASNDDVVEAIHAFEDDLKQDKEKQPKPWFAEQGIQALWEDPNLEQREDLLWGLLKLYADKDAQLADVLRPENSQLSPLDFRLSWQLGQALVNTGKVDFGDNANDKADAVTLAFASQLSTEGNWLEAVFVLLHLHDTTARVKAIQEQLSQHAHLIGSETSEDFSTLTQTFRVPATWIWQAKALYQRAVKKDAKAEVIFLLRASSYPEAHKTLIKQVAPLSIIEGDYEGLWDMLAQFSSAEGSIADWNVGGQIYVDFLTVMQHVQQGNVSEVPSNLVKSLMSGLPAMRESIQVRGDADIVEVAAIADMANVVAKVVVELSKKKKAQFSKVLNLPLTEDAYLKYSNDLALKYYQDVMAGAGN</sequence>